<dbReference type="InterPro" id="IPR036259">
    <property type="entry name" value="MFS_trans_sf"/>
</dbReference>
<proteinExistence type="predicted"/>
<feature type="transmembrane region" description="Helical" evidence="6">
    <location>
        <begin position="434"/>
        <end position="457"/>
    </location>
</feature>
<feature type="region of interest" description="Disordered" evidence="5">
    <location>
        <begin position="543"/>
        <end position="576"/>
    </location>
</feature>
<evidence type="ECO:0000256" key="5">
    <source>
        <dbReference type="SAM" id="MobiDB-lite"/>
    </source>
</evidence>
<feature type="transmembrane region" description="Helical" evidence="6">
    <location>
        <begin position="260"/>
        <end position="285"/>
    </location>
</feature>
<feature type="transmembrane region" description="Helical" evidence="6">
    <location>
        <begin position="333"/>
        <end position="355"/>
    </location>
</feature>
<dbReference type="PROSITE" id="PS00216">
    <property type="entry name" value="SUGAR_TRANSPORT_1"/>
    <property type="match status" value="1"/>
</dbReference>
<reference evidence="8" key="1">
    <citation type="submission" date="2022-11" db="EMBL/GenBank/DDBJ databases">
        <title>Genome Sequence of Cubamyces cubensis.</title>
        <authorList>
            <person name="Buettner E."/>
        </authorList>
    </citation>
    <scope>NUCLEOTIDE SEQUENCE</scope>
    <source>
        <strain evidence="8">MPL-01</strain>
    </source>
</reference>
<feature type="transmembrane region" description="Helical" evidence="6">
    <location>
        <begin position="508"/>
        <end position="526"/>
    </location>
</feature>
<feature type="transmembrane region" description="Helical" evidence="6">
    <location>
        <begin position="152"/>
        <end position="173"/>
    </location>
</feature>
<dbReference type="Pfam" id="PF07690">
    <property type="entry name" value="MFS_1"/>
    <property type="match status" value="1"/>
</dbReference>
<sequence>MSTTSNCEAQSGPAHRIWRFWLIFLALCVSLFLTALDLASVGTALPSIVYDLNGTDSFVWVSSAYTLACTAVLPTSGQLADLFGRRAVLLVAILLFCAGSAVAGSAGSMAMLIAGRTVQGVGSGAIQVLVAIVIADLIPLKDRGFFQALTGAWCNCTANVLEMAFLYVSEYATTGVNIKRDRRGVIDSRCADLNLPLCGIAFGIVFLFLRLRKPPVQSYVASVKSMDWIGNVIIIGSATSCIIALTWAGVTFPWSSAQVLAPLIVGIAGLALALLYDAFVAPFPVIPVAIIKNRTSIAGYVGSFFHYLVLNSVVFYLPAYFQSSKLAPPLLSGLYLLPTALCISPSATLQGIIVSRTGKYRLIVSPRIKHSIAGRHRSWAAMLVGMGLMTLLDADSPIAVTIPIQIIAGVGFGLVYATIFTVMAPLEPVHNASALSFLLFVRTLSSAWAIPISATILQNALRTRLPAAFLATIAPGHDLAYNAIPAISALPEPLQREVRDAFAASFRLVWRVMLGFCGAGLLSVALQEHVPLHTKMDERWGLEEESHAEAGTSQSGGEMCEKDEPRERPCPMDAGA</sequence>
<evidence type="ECO:0000256" key="2">
    <source>
        <dbReference type="ARBA" id="ARBA00022692"/>
    </source>
</evidence>
<evidence type="ECO:0000256" key="6">
    <source>
        <dbReference type="SAM" id="Phobius"/>
    </source>
</evidence>
<dbReference type="InterPro" id="IPR005829">
    <property type="entry name" value="Sugar_transporter_CS"/>
</dbReference>
<feature type="transmembrane region" description="Helical" evidence="6">
    <location>
        <begin position="87"/>
        <end position="114"/>
    </location>
</feature>
<feature type="transmembrane region" description="Helical" evidence="6">
    <location>
        <begin position="297"/>
        <end position="321"/>
    </location>
</feature>
<organism evidence="8 9">
    <name type="scientific">Trametes cubensis</name>
    <dbReference type="NCBI Taxonomy" id="1111947"/>
    <lineage>
        <taxon>Eukaryota</taxon>
        <taxon>Fungi</taxon>
        <taxon>Dikarya</taxon>
        <taxon>Basidiomycota</taxon>
        <taxon>Agaricomycotina</taxon>
        <taxon>Agaricomycetes</taxon>
        <taxon>Polyporales</taxon>
        <taxon>Polyporaceae</taxon>
        <taxon>Trametes</taxon>
    </lineage>
</organism>
<dbReference type="Proteomes" id="UP001215151">
    <property type="component" value="Unassembled WGS sequence"/>
</dbReference>
<dbReference type="AlphaFoldDB" id="A0AAD7TL22"/>
<feature type="transmembrane region" description="Helical" evidence="6">
    <location>
        <begin position="20"/>
        <end position="45"/>
    </location>
</feature>
<protein>
    <recommendedName>
        <fullName evidence="7">Major facilitator superfamily (MFS) profile domain-containing protein</fullName>
    </recommendedName>
</protein>
<evidence type="ECO:0000313" key="9">
    <source>
        <dbReference type="Proteomes" id="UP001215151"/>
    </source>
</evidence>
<dbReference type="SUPFAM" id="SSF103473">
    <property type="entry name" value="MFS general substrate transporter"/>
    <property type="match status" value="1"/>
</dbReference>
<feature type="transmembrane region" description="Helical" evidence="6">
    <location>
        <begin position="398"/>
        <end position="422"/>
    </location>
</feature>
<feature type="transmembrane region" description="Helical" evidence="6">
    <location>
        <begin position="57"/>
        <end position="75"/>
    </location>
</feature>
<accession>A0AAD7TL22</accession>
<dbReference type="PROSITE" id="PS50850">
    <property type="entry name" value="MFS"/>
    <property type="match status" value="1"/>
</dbReference>
<dbReference type="GO" id="GO:0005886">
    <property type="term" value="C:plasma membrane"/>
    <property type="evidence" value="ECO:0007669"/>
    <property type="project" value="TreeGrafter"/>
</dbReference>
<keyword evidence="4 6" id="KW-0472">Membrane</keyword>
<evidence type="ECO:0000256" key="1">
    <source>
        <dbReference type="ARBA" id="ARBA00004141"/>
    </source>
</evidence>
<dbReference type="Gene3D" id="1.20.1250.20">
    <property type="entry name" value="MFS general substrate transporter like domains"/>
    <property type="match status" value="2"/>
</dbReference>
<feature type="transmembrane region" description="Helical" evidence="6">
    <location>
        <begin position="232"/>
        <end position="254"/>
    </location>
</feature>
<feature type="compositionally biased region" description="Basic and acidic residues" evidence="5">
    <location>
        <begin position="559"/>
        <end position="570"/>
    </location>
</feature>
<comment type="subcellular location">
    <subcellularLocation>
        <location evidence="1">Membrane</location>
        <topology evidence="1">Multi-pass membrane protein</topology>
    </subcellularLocation>
</comment>
<feature type="domain" description="Major facilitator superfamily (MFS) profile" evidence="7">
    <location>
        <begin position="23"/>
        <end position="535"/>
    </location>
</feature>
<name>A0AAD7TL22_9APHY</name>
<comment type="caution">
    <text evidence="8">The sequence shown here is derived from an EMBL/GenBank/DDBJ whole genome shotgun (WGS) entry which is preliminary data.</text>
</comment>
<feature type="transmembrane region" description="Helical" evidence="6">
    <location>
        <begin position="193"/>
        <end position="211"/>
    </location>
</feature>
<dbReference type="PANTHER" id="PTHR23501:SF102">
    <property type="entry name" value="DRUG TRANSPORTER, PUTATIVE (AFU_ORTHOLOGUE AFUA_3G08530)-RELATED"/>
    <property type="match status" value="1"/>
</dbReference>
<keyword evidence="2 6" id="KW-0812">Transmembrane</keyword>
<evidence type="ECO:0000313" key="8">
    <source>
        <dbReference type="EMBL" id="KAJ8464053.1"/>
    </source>
</evidence>
<dbReference type="EMBL" id="JAPEVG010000355">
    <property type="protein sequence ID" value="KAJ8464053.1"/>
    <property type="molecule type" value="Genomic_DNA"/>
</dbReference>
<feature type="transmembrane region" description="Helical" evidence="6">
    <location>
        <begin position="120"/>
        <end position="140"/>
    </location>
</feature>
<gene>
    <name evidence="8" type="ORF">ONZ51_g9846</name>
</gene>
<evidence type="ECO:0000259" key="7">
    <source>
        <dbReference type="PROSITE" id="PS50850"/>
    </source>
</evidence>
<dbReference type="PANTHER" id="PTHR23501">
    <property type="entry name" value="MAJOR FACILITATOR SUPERFAMILY"/>
    <property type="match status" value="1"/>
</dbReference>
<dbReference type="InterPro" id="IPR011701">
    <property type="entry name" value="MFS"/>
</dbReference>
<dbReference type="GO" id="GO:0022857">
    <property type="term" value="F:transmembrane transporter activity"/>
    <property type="evidence" value="ECO:0007669"/>
    <property type="project" value="InterPro"/>
</dbReference>
<evidence type="ECO:0000256" key="4">
    <source>
        <dbReference type="ARBA" id="ARBA00023136"/>
    </source>
</evidence>
<evidence type="ECO:0000256" key="3">
    <source>
        <dbReference type="ARBA" id="ARBA00022989"/>
    </source>
</evidence>
<dbReference type="InterPro" id="IPR020846">
    <property type="entry name" value="MFS_dom"/>
</dbReference>
<keyword evidence="3 6" id="KW-1133">Transmembrane helix</keyword>
<keyword evidence="9" id="KW-1185">Reference proteome</keyword>